<keyword evidence="2" id="KW-1185">Reference proteome</keyword>
<dbReference type="EMBL" id="JARBJD010000220">
    <property type="protein sequence ID" value="KAK2946750.1"/>
    <property type="molecule type" value="Genomic_DNA"/>
</dbReference>
<evidence type="ECO:0000313" key="1">
    <source>
        <dbReference type="EMBL" id="KAK2946750.1"/>
    </source>
</evidence>
<gene>
    <name evidence="1" type="ORF">BLNAU_18346</name>
</gene>
<evidence type="ECO:0000313" key="2">
    <source>
        <dbReference type="Proteomes" id="UP001281761"/>
    </source>
</evidence>
<dbReference type="Proteomes" id="UP001281761">
    <property type="component" value="Unassembled WGS sequence"/>
</dbReference>
<organism evidence="1 2">
    <name type="scientific">Blattamonas nauphoetae</name>
    <dbReference type="NCBI Taxonomy" id="2049346"/>
    <lineage>
        <taxon>Eukaryota</taxon>
        <taxon>Metamonada</taxon>
        <taxon>Preaxostyla</taxon>
        <taxon>Oxymonadida</taxon>
        <taxon>Blattamonas</taxon>
    </lineage>
</organism>
<comment type="caution">
    <text evidence="1">The sequence shown here is derived from an EMBL/GenBank/DDBJ whole genome shotgun (WGS) entry which is preliminary data.</text>
</comment>
<name>A0ABQ9X986_9EUKA</name>
<protein>
    <submittedName>
        <fullName evidence="1">Uncharacterized protein</fullName>
    </submittedName>
</protein>
<sequence length="192" mass="21410">MMFLISKRHVLNGDLFKSFMNLLSTLILIGPFHLPTLEAVLASPIVTTFSSCLTYAEGFCLYKNLNNIQLSLTEWKKEGQEVSQSGKRTIQVLISEGFEDTLEQTINHDKNGNLGPSTIYLRRDLICGNVLVVRTGSFLTTNPRSSIPTESEGRSLMEHDRIGLHLMCSSVTISEISEHESYLVELSGVTLE</sequence>
<reference evidence="1 2" key="1">
    <citation type="journal article" date="2022" name="bioRxiv">
        <title>Genomics of Preaxostyla Flagellates Illuminates Evolutionary Transitions and the Path Towards Mitochondrial Loss.</title>
        <authorList>
            <person name="Novak L.V.F."/>
            <person name="Treitli S.C."/>
            <person name="Pyrih J."/>
            <person name="Halakuc P."/>
            <person name="Pipaliya S.V."/>
            <person name="Vacek V."/>
            <person name="Brzon O."/>
            <person name="Soukal P."/>
            <person name="Eme L."/>
            <person name="Dacks J.B."/>
            <person name="Karnkowska A."/>
            <person name="Elias M."/>
            <person name="Hampl V."/>
        </authorList>
    </citation>
    <scope>NUCLEOTIDE SEQUENCE [LARGE SCALE GENOMIC DNA]</scope>
    <source>
        <strain evidence="1">NAU3</strain>
        <tissue evidence="1">Gut</tissue>
    </source>
</reference>
<accession>A0ABQ9X986</accession>
<proteinExistence type="predicted"/>